<dbReference type="InParanoid" id="H2YTU8"/>
<organism evidence="1 2">
    <name type="scientific">Ciona savignyi</name>
    <name type="common">Pacific transparent sea squirt</name>
    <dbReference type="NCBI Taxonomy" id="51511"/>
    <lineage>
        <taxon>Eukaryota</taxon>
        <taxon>Metazoa</taxon>
        <taxon>Chordata</taxon>
        <taxon>Tunicata</taxon>
        <taxon>Ascidiacea</taxon>
        <taxon>Phlebobranchia</taxon>
        <taxon>Cionidae</taxon>
        <taxon>Ciona</taxon>
    </lineage>
</organism>
<dbReference type="PROSITE" id="PS51257">
    <property type="entry name" value="PROKAR_LIPOPROTEIN"/>
    <property type="match status" value="1"/>
</dbReference>
<dbReference type="Ensembl" id="ENSCSAVT00000008869.1">
    <property type="protein sequence ID" value="ENSCSAVP00000008758.1"/>
    <property type="gene ID" value="ENSCSAVG00000005194.1"/>
</dbReference>
<accession>H2YTU8</accession>
<dbReference type="Proteomes" id="UP000007875">
    <property type="component" value="Unassembled WGS sequence"/>
</dbReference>
<keyword evidence="2" id="KW-1185">Reference proteome</keyword>
<reference evidence="1" key="3">
    <citation type="submission" date="2025-09" db="UniProtKB">
        <authorList>
            <consortium name="Ensembl"/>
        </authorList>
    </citation>
    <scope>IDENTIFICATION</scope>
</reference>
<reference evidence="1" key="2">
    <citation type="submission" date="2025-08" db="UniProtKB">
        <authorList>
            <consortium name="Ensembl"/>
        </authorList>
    </citation>
    <scope>IDENTIFICATION</scope>
</reference>
<protein>
    <submittedName>
        <fullName evidence="1">Uncharacterized protein</fullName>
    </submittedName>
</protein>
<dbReference type="HOGENOM" id="CLU_2262801_0_0_1"/>
<sequence length="103" mass="11625">MIETPVRLTAAKYLFLATSHSYRGWGFSGSSSGGCISRAACSCRHFHLVSLQNSNCLLHLGFQRLTRLQHVKKLRVVDFQQHSSYLRCKIGMGLLNQRVQPFA</sequence>
<reference evidence="2" key="1">
    <citation type="submission" date="2003-08" db="EMBL/GenBank/DDBJ databases">
        <authorList>
            <person name="Birren B."/>
            <person name="Nusbaum C."/>
            <person name="Abebe A."/>
            <person name="Abouelleil A."/>
            <person name="Adekoya E."/>
            <person name="Ait-zahra M."/>
            <person name="Allen N."/>
            <person name="Allen T."/>
            <person name="An P."/>
            <person name="Anderson M."/>
            <person name="Anderson S."/>
            <person name="Arachchi H."/>
            <person name="Armbruster J."/>
            <person name="Bachantsang P."/>
            <person name="Baldwin J."/>
            <person name="Barry A."/>
            <person name="Bayul T."/>
            <person name="Blitshsteyn B."/>
            <person name="Bloom T."/>
            <person name="Blye J."/>
            <person name="Boguslavskiy L."/>
            <person name="Borowsky M."/>
            <person name="Boukhgalter B."/>
            <person name="Brunache A."/>
            <person name="Butler J."/>
            <person name="Calixte N."/>
            <person name="Calvo S."/>
            <person name="Camarata J."/>
            <person name="Campo K."/>
            <person name="Chang J."/>
            <person name="Cheshatsang Y."/>
            <person name="Citroen M."/>
            <person name="Collymore A."/>
            <person name="Considine T."/>
            <person name="Cook A."/>
            <person name="Cooke P."/>
            <person name="Corum B."/>
            <person name="Cuomo C."/>
            <person name="David R."/>
            <person name="Dawoe T."/>
            <person name="Degray S."/>
            <person name="Dodge S."/>
            <person name="Dooley K."/>
            <person name="Dorje P."/>
            <person name="Dorjee K."/>
            <person name="Dorris L."/>
            <person name="Duffey N."/>
            <person name="Dupes A."/>
            <person name="Elkins T."/>
            <person name="Engels R."/>
            <person name="Erickson J."/>
            <person name="Farina A."/>
            <person name="Faro S."/>
            <person name="Ferreira P."/>
            <person name="Fischer H."/>
            <person name="Fitzgerald M."/>
            <person name="Foley K."/>
            <person name="Gage D."/>
            <person name="Galagan J."/>
            <person name="Gearin G."/>
            <person name="Gnerre S."/>
            <person name="Gnirke A."/>
            <person name="Goyette A."/>
            <person name="Graham J."/>
            <person name="Grandbois E."/>
            <person name="Gyaltsen K."/>
            <person name="Hafez N."/>
            <person name="Hagopian D."/>
            <person name="Hagos B."/>
            <person name="Hall J."/>
            <person name="Hatcher B."/>
            <person name="Heller A."/>
            <person name="Higgins H."/>
            <person name="Honan T."/>
            <person name="Horn A."/>
            <person name="Houde N."/>
            <person name="Hughes L."/>
            <person name="Hulme W."/>
            <person name="Husby E."/>
            <person name="Iliev I."/>
            <person name="Jaffe D."/>
            <person name="Jones C."/>
            <person name="Kamal M."/>
            <person name="Kamat A."/>
            <person name="Kamvysselis M."/>
            <person name="Karlsson E."/>
            <person name="Kells C."/>
            <person name="Kieu A."/>
            <person name="Kisner P."/>
            <person name="Kodira C."/>
            <person name="Kulbokas E."/>
            <person name="Labutti K."/>
            <person name="Lama D."/>
            <person name="Landers T."/>
            <person name="Leger J."/>
            <person name="Levine S."/>
            <person name="Lewis D."/>
            <person name="Lewis T."/>
            <person name="Lindblad-toh K."/>
            <person name="Liu X."/>
            <person name="Lokyitsang T."/>
            <person name="Lokyitsang Y."/>
            <person name="Lucien O."/>
            <person name="Lui A."/>
            <person name="Ma L.J."/>
            <person name="Mabbitt R."/>
            <person name="Macdonald J."/>
            <person name="Maclean C."/>
            <person name="Major J."/>
            <person name="Manning J."/>
            <person name="Marabella R."/>
            <person name="Maru K."/>
            <person name="Matthews C."/>
            <person name="Mauceli E."/>
            <person name="Mccarthy M."/>
            <person name="Mcdonough S."/>
            <person name="Mcghee T."/>
            <person name="Meldrim J."/>
            <person name="Meneus L."/>
            <person name="Mesirov J."/>
            <person name="Mihalev A."/>
            <person name="Mihova T."/>
            <person name="Mikkelsen T."/>
            <person name="Mlenga V."/>
            <person name="Moru K."/>
            <person name="Mozes J."/>
            <person name="Mulrain L."/>
            <person name="Munson G."/>
            <person name="Naylor J."/>
            <person name="Newes C."/>
            <person name="Nguyen C."/>
            <person name="Nguyen N."/>
            <person name="Nguyen T."/>
            <person name="Nicol R."/>
            <person name="Nielsen C."/>
            <person name="Nizzari M."/>
            <person name="Norbu C."/>
            <person name="Norbu N."/>
            <person name="O'donnell P."/>
            <person name="Okoawo O."/>
            <person name="O'leary S."/>
            <person name="Omotosho B."/>
            <person name="O'neill K."/>
            <person name="Osman S."/>
            <person name="Parker S."/>
            <person name="Perrin D."/>
            <person name="Phunkhang P."/>
            <person name="Piqani B."/>
            <person name="Purcell S."/>
            <person name="Rachupka T."/>
            <person name="Ramasamy U."/>
            <person name="Rameau R."/>
            <person name="Ray V."/>
            <person name="Raymond C."/>
            <person name="Retta R."/>
            <person name="Richardson S."/>
            <person name="Rise C."/>
            <person name="Rodriguez J."/>
            <person name="Rogers J."/>
            <person name="Rogov P."/>
            <person name="Rutman M."/>
            <person name="Schupbach R."/>
            <person name="Seaman C."/>
            <person name="Settipalli S."/>
            <person name="Sharpe T."/>
            <person name="Sheridan J."/>
            <person name="Sherpa N."/>
            <person name="Shi J."/>
            <person name="Smirnov S."/>
            <person name="Smith C."/>
            <person name="Sougnez C."/>
            <person name="Spencer B."/>
            <person name="Stalker J."/>
            <person name="Stange-thomann N."/>
            <person name="Stavropoulos S."/>
            <person name="Stetson K."/>
            <person name="Stone C."/>
            <person name="Stone S."/>
            <person name="Stubbs M."/>
            <person name="Talamas J."/>
            <person name="Tchuinga P."/>
            <person name="Tenzing P."/>
            <person name="Tesfaye S."/>
            <person name="Theodore J."/>
            <person name="Thoulutsang Y."/>
            <person name="Topham K."/>
            <person name="Towey S."/>
            <person name="Tsamla T."/>
            <person name="Tsomo N."/>
            <person name="Vallee D."/>
            <person name="Vassiliev H."/>
            <person name="Venkataraman V."/>
            <person name="Vinson J."/>
            <person name="Vo A."/>
            <person name="Wade C."/>
            <person name="Wang S."/>
            <person name="Wangchuk T."/>
            <person name="Wangdi T."/>
            <person name="Whittaker C."/>
            <person name="Wilkinson J."/>
            <person name="Wu Y."/>
            <person name="Wyman D."/>
            <person name="Yadav S."/>
            <person name="Yang S."/>
            <person name="Yang X."/>
            <person name="Yeager S."/>
            <person name="Yee E."/>
            <person name="Young G."/>
            <person name="Zainoun J."/>
            <person name="Zembeck L."/>
            <person name="Zimmer A."/>
            <person name="Zody M."/>
            <person name="Lander E."/>
        </authorList>
    </citation>
    <scope>NUCLEOTIDE SEQUENCE [LARGE SCALE GENOMIC DNA]</scope>
</reference>
<evidence type="ECO:0000313" key="2">
    <source>
        <dbReference type="Proteomes" id="UP000007875"/>
    </source>
</evidence>
<evidence type="ECO:0000313" key="1">
    <source>
        <dbReference type="Ensembl" id="ENSCSAVP00000008758.1"/>
    </source>
</evidence>
<name>H2YTU8_CIOSA</name>
<proteinExistence type="predicted"/>
<dbReference type="AlphaFoldDB" id="H2YTU8"/>